<name>A0A0S2TAX7_9GAMM</name>
<organism evidence="2 3">
    <name type="scientific">Candidatus Tenderia electrophaga</name>
    <dbReference type="NCBI Taxonomy" id="1748243"/>
    <lineage>
        <taxon>Bacteria</taxon>
        <taxon>Pseudomonadati</taxon>
        <taxon>Pseudomonadota</taxon>
        <taxon>Gammaproteobacteria</taxon>
        <taxon>Candidatus Tenderiales</taxon>
        <taxon>Candidatus Tenderiaceae</taxon>
        <taxon>Candidatus Tenderia</taxon>
    </lineage>
</organism>
<evidence type="ECO:0000313" key="2">
    <source>
        <dbReference type="EMBL" id="ALP52259.1"/>
    </source>
</evidence>
<dbReference type="Gene3D" id="3.90.79.10">
    <property type="entry name" value="Nucleoside Triphosphate Pyrophosphohydrolase"/>
    <property type="match status" value="1"/>
</dbReference>
<protein>
    <submittedName>
        <fullName evidence="2">Nucleoside triphosphate hydrolase</fullName>
    </submittedName>
</protein>
<feature type="domain" description="Nudix hydrolase" evidence="1">
    <location>
        <begin position="44"/>
        <end position="179"/>
    </location>
</feature>
<gene>
    <name evidence="2" type="ORF">Tel_03365</name>
</gene>
<keyword evidence="3" id="KW-1185">Reference proteome</keyword>
<accession>A0A0S2TAX7</accession>
<dbReference type="InterPro" id="IPR000086">
    <property type="entry name" value="NUDIX_hydrolase_dom"/>
</dbReference>
<dbReference type="EMBL" id="CP013099">
    <property type="protein sequence ID" value="ALP52259.1"/>
    <property type="molecule type" value="Genomic_DNA"/>
</dbReference>
<dbReference type="CDD" id="cd03674">
    <property type="entry name" value="NUDIX_Hydrolase"/>
    <property type="match status" value="1"/>
</dbReference>
<dbReference type="PANTHER" id="PTHR43736:SF1">
    <property type="entry name" value="DIHYDRONEOPTERIN TRIPHOSPHATE DIPHOSPHATASE"/>
    <property type="match status" value="1"/>
</dbReference>
<evidence type="ECO:0000259" key="1">
    <source>
        <dbReference type="PROSITE" id="PS51462"/>
    </source>
</evidence>
<dbReference type="KEGG" id="tee:Tel_03365"/>
<dbReference type="SUPFAM" id="SSF55811">
    <property type="entry name" value="Nudix"/>
    <property type="match status" value="1"/>
</dbReference>
<keyword evidence="2" id="KW-0378">Hydrolase</keyword>
<dbReference type="STRING" id="1748243.Tel_03365"/>
<dbReference type="Proteomes" id="UP000055136">
    <property type="component" value="Chromosome"/>
</dbReference>
<dbReference type="AlphaFoldDB" id="A0A0S2TAX7"/>
<sequence>MHRQQLLQLLARYRTPYMEEAGMVARTRRFVAQHPDCFNRELMHGHVSGSAWVVNPARDRVLLLHHRKLERWLQPGGHADGETDIHRVVMQETAEESGIDMAQIRLLDDAIFDVDVHVVHESEHDPRHTHFDIRFLLEIDDRLPLPGNDESHQVAWVPLHQVSRFNNALSLHRMVDKTRRVRRGGARLSPMSQHGS</sequence>
<proteinExistence type="predicted"/>
<dbReference type="PROSITE" id="PS51462">
    <property type="entry name" value="NUDIX"/>
    <property type="match status" value="1"/>
</dbReference>
<dbReference type="Pfam" id="PF00293">
    <property type="entry name" value="NUDIX"/>
    <property type="match status" value="1"/>
</dbReference>
<evidence type="ECO:0000313" key="3">
    <source>
        <dbReference type="Proteomes" id="UP000055136"/>
    </source>
</evidence>
<dbReference type="InterPro" id="IPR015797">
    <property type="entry name" value="NUDIX_hydrolase-like_dom_sf"/>
</dbReference>
<reference evidence="2" key="1">
    <citation type="submission" date="2015-10" db="EMBL/GenBank/DDBJ databases">
        <title>Description of Candidatus Tenderia electrophaga gen. nov, sp. nov., an Uncultivated Electroautotroph from a Biocathode Enrichment.</title>
        <authorList>
            <person name="Eddie B.J."/>
            <person name="Malanoski A.P."/>
            <person name="Wang Z."/>
            <person name="Hall R.J."/>
            <person name="Oh S.D."/>
            <person name="Heiner C."/>
            <person name="Lin B."/>
            <person name="Strycharz-Glaven S.M."/>
        </authorList>
    </citation>
    <scope>NUCLEOTIDE SEQUENCE [LARGE SCALE GENOMIC DNA]</scope>
    <source>
        <strain evidence="2">NRL1</strain>
    </source>
</reference>
<dbReference type="PANTHER" id="PTHR43736">
    <property type="entry name" value="ADP-RIBOSE PYROPHOSPHATASE"/>
    <property type="match status" value="1"/>
</dbReference>
<dbReference type="GO" id="GO:0016787">
    <property type="term" value="F:hydrolase activity"/>
    <property type="evidence" value="ECO:0007669"/>
    <property type="project" value="UniProtKB-KW"/>
</dbReference>